<evidence type="ECO:0000256" key="6">
    <source>
        <dbReference type="ARBA" id="ARBA00022692"/>
    </source>
</evidence>
<sequence>MRSILQGKNQLLKEVLTEMMDEGKNKWIKHTVDRSGATYGQRLLGLSYRHLSPARSALYVLLTVGAEWLRHRLPELLRLAAAPRHVSEKVLQFADRAELLLRVTSLLNTLQFLRQGAFLTLTERLLRLRKRRAASDVVSETNYTYLTREHLWRGLSELLMCVLPLIDFRQLRGQLMRLLPASSDPSAAPQPPPFTAETCCVWCGEPPVLPHLLQCCHLACYYCHLAAAAGDSVRCAECGRESDRREVRPAPVVRAVNS</sequence>
<evidence type="ECO:0000313" key="20">
    <source>
        <dbReference type="Proteomes" id="UP000440578"/>
    </source>
</evidence>
<evidence type="ECO:0000259" key="18">
    <source>
        <dbReference type="Pfam" id="PF04757"/>
    </source>
</evidence>
<dbReference type="OrthoDB" id="1701437at2759"/>
<dbReference type="GO" id="GO:0005778">
    <property type="term" value="C:peroxisomal membrane"/>
    <property type="evidence" value="ECO:0007669"/>
    <property type="project" value="UniProtKB-SubCell"/>
</dbReference>
<dbReference type="Proteomes" id="UP000440578">
    <property type="component" value="Unassembled WGS sequence"/>
</dbReference>
<comment type="caution">
    <text evidence="19">The sequence shown here is derived from an EMBL/GenBank/DDBJ whole genome shotgun (WGS) entry which is preliminary data.</text>
</comment>
<keyword evidence="9" id="KW-0833">Ubl conjugation pathway</keyword>
<evidence type="ECO:0000256" key="17">
    <source>
        <dbReference type="ARBA" id="ARBA00034523"/>
    </source>
</evidence>
<keyword evidence="11" id="KW-0653">Protein transport</keyword>
<name>A0A6A4VWE0_AMPAM</name>
<gene>
    <name evidence="19" type="primary">Pex2</name>
    <name evidence="19" type="ORF">FJT64_004633</name>
</gene>
<dbReference type="InterPro" id="IPR006845">
    <property type="entry name" value="Pex_N"/>
</dbReference>
<keyword evidence="6" id="KW-0812">Transmembrane</keyword>
<proteinExistence type="inferred from homology"/>
<dbReference type="InterPro" id="IPR025654">
    <property type="entry name" value="PEX2/10"/>
</dbReference>
<keyword evidence="13" id="KW-0472">Membrane</keyword>
<feature type="domain" description="Pex N-terminal" evidence="18">
    <location>
        <begin position="29"/>
        <end position="179"/>
    </location>
</feature>
<dbReference type="GO" id="GO:0016558">
    <property type="term" value="P:protein import into peroxisome matrix"/>
    <property type="evidence" value="ECO:0007669"/>
    <property type="project" value="InterPro"/>
</dbReference>
<dbReference type="PANTHER" id="PTHR48178">
    <property type="entry name" value="PEROXISOME BIOGENESIS FACTOR 2"/>
    <property type="match status" value="1"/>
</dbReference>
<comment type="pathway">
    <text evidence="2">Protein modification; protein ubiquitination.</text>
</comment>
<evidence type="ECO:0000256" key="13">
    <source>
        <dbReference type="ARBA" id="ARBA00023136"/>
    </source>
</evidence>
<keyword evidence="12" id="KW-1133">Transmembrane helix</keyword>
<dbReference type="GO" id="GO:0008270">
    <property type="term" value="F:zinc ion binding"/>
    <property type="evidence" value="ECO:0007669"/>
    <property type="project" value="UniProtKB-KW"/>
</dbReference>
<evidence type="ECO:0000256" key="9">
    <source>
        <dbReference type="ARBA" id="ARBA00022786"/>
    </source>
</evidence>
<evidence type="ECO:0000256" key="2">
    <source>
        <dbReference type="ARBA" id="ARBA00004906"/>
    </source>
</evidence>
<dbReference type="Pfam" id="PF04757">
    <property type="entry name" value="Pex2_Pex12"/>
    <property type="match status" value="1"/>
</dbReference>
<dbReference type="AlphaFoldDB" id="A0A6A4VWE0"/>
<evidence type="ECO:0000256" key="14">
    <source>
        <dbReference type="ARBA" id="ARBA00023140"/>
    </source>
</evidence>
<evidence type="ECO:0000256" key="10">
    <source>
        <dbReference type="ARBA" id="ARBA00022833"/>
    </source>
</evidence>
<protein>
    <recommendedName>
        <fullName evidence="17">RING-type E3 ubiquitin transferase (cysteine targeting)</fullName>
        <ecNumber evidence="17">2.3.2.36</ecNumber>
    </recommendedName>
    <alternativeName>
        <fullName evidence="15">Peroxin-2</fullName>
    </alternativeName>
</protein>
<evidence type="ECO:0000256" key="4">
    <source>
        <dbReference type="ARBA" id="ARBA00022448"/>
    </source>
</evidence>
<evidence type="ECO:0000256" key="16">
    <source>
        <dbReference type="ARBA" id="ARBA00034438"/>
    </source>
</evidence>
<keyword evidence="7" id="KW-0479">Metal-binding</keyword>
<dbReference type="PANTHER" id="PTHR48178:SF1">
    <property type="entry name" value="PEROXISOME BIOGENESIS FACTOR 2"/>
    <property type="match status" value="1"/>
</dbReference>
<dbReference type="GO" id="GO:0061630">
    <property type="term" value="F:ubiquitin protein ligase activity"/>
    <property type="evidence" value="ECO:0007669"/>
    <property type="project" value="UniProtKB-EC"/>
</dbReference>
<dbReference type="SUPFAM" id="SSF57850">
    <property type="entry name" value="RING/U-box"/>
    <property type="match status" value="1"/>
</dbReference>
<keyword evidence="5" id="KW-0808">Transferase</keyword>
<organism evidence="19 20">
    <name type="scientific">Amphibalanus amphitrite</name>
    <name type="common">Striped barnacle</name>
    <name type="synonym">Balanus amphitrite</name>
    <dbReference type="NCBI Taxonomy" id="1232801"/>
    <lineage>
        <taxon>Eukaryota</taxon>
        <taxon>Metazoa</taxon>
        <taxon>Ecdysozoa</taxon>
        <taxon>Arthropoda</taxon>
        <taxon>Crustacea</taxon>
        <taxon>Multicrustacea</taxon>
        <taxon>Cirripedia</taxon>
        <taxon>Thoracica</taxon>
        <taxon>Thoracicalcarea</taxon>
        <taxon>Balanomorpha</taxon>
        <taxon>Balanoidea</taxon>
        <taxon>Balanidae</taxon>
        <taxon>Amphibalaninae</taxon>
        <taxon>Amphibalanus</taxon>
    </lineage>
</organism>
<evidence type="ECO:0000256" key="12">
    <source>
        <dbReference type="ARBA" id="ARBA00022989"/>
    </source>
</evidence>
<keyword evidence="8" id="KW-0863">Zinc-finger</keyword>
<keyword evidence="20" id="KW-1185">Reference proteome</keyword>
<comment type="similarity">
    <text evidence="3">Belongs to the pex2/pex10/pex12 family.</text>
</comment>
<evidence type="ECO:0000313" key="19">
    <source>
        <dbReference type="EMBL" id="KAF0297993.1"/>
    </source>
</evidence>
<evidence type="ECO:0000256" key="15">
    <source>
        <dbReference type="ARBA" id="ARBA00032511"/>
    </source>
</evidence>
<accession>A0A6A4VWE0</accession>
<dbReference type="EC" id="2.3.2.36" evidence="17"/>
<dbReference type="EMBL" id="VIIS01001452">
    <property type="protein sequence ID" value="KAF0297993.1"/>
    <property type="molecule type" value="Genomic_DNA"/>
</dbReference>
<evidence type="ECO:0000256" key="7">
    <source>
        <dbReference type="ARBA" id="ARBA00022723"/>
    </source>
</evidence>
<comment type="subcellular location">
    <subcellularLocation>
        <location evidence="1">Peroxisome membrane</location>
        <topology evidence="1">Multi-pass membrane protein</topology>
    </subcellularLocation>
</comment>
<evidence type="ECO:0000256" key="1">
    <source>
        <dbReference type="ARBA" id="ARBA00004585"/>
    </source>
</evidence>
<evidence type="ECO:0000256" key="5">
    <source>
        <dbReference type="ARBA" id="ARBA00022679"/>
    </source>
</evidence>
<keyword evidence="4" id="KW-0813">Transport</keyword>
<comment type="catalytic activity">
    <reaction evidence="16">
        <text>[E2 ubiquitin-conjugating enzyme]-S-ubiquitinyl-L-cysteine + [acceptor protein]-L-cysteine = [E2 ubiquitin-conjugating enzyme]-L-cysteine + [acceptor protein]-S-ubiquitinyl-L-cysteine.</text>
        <dbReference type="EC" id="2.3.2.36"/>
    </reaction>
</comment>
<evidence type="ECO:0000256" key="11">
    <source>
        <dbReference type="ARBA" id="ARBA00022927"/>
    </source>
</evidence>
<keyword evidence="10" id="KW-0862">Zinc</keyword>
<evidence type="ECO:0000256" key="3">
    <source>
        <dbReference type="ARBA" id="ARBA00008704"/>
    </source>
</evidence>
<keyword evidence="14" id="KW-0576">Peroxisome</keyword>
<evidence type="ECO:0000256" key="8">
    <source>
        <dbReference type="ARBA" id="ARBA00022771"/>
    </source>
</evidence>
<reference evidence="19 20" key="1">
    <citation type="submission" date="2019-07" db="EMBL/GenBank/DDBJ databases">
        <title>Draft genome assembly of a fouling barnacle, Amphibalanus amphitrite (Darwin, 1854): The first reference genome for Thecostraca.</title>
        <authorList>
            <person name="Kim W."/>
        </authorList>
    </citation>
    <scope>NUCLEOTIDE SEQUENCE [LARGE SCALE GENOMIC DNA]</scope>
    <source>
        <strain evidence="19">SNU_AA5</strain>
        <tissue evidence="19">Soma without cirri and trophi</tissue>
    </source>
</reference>